<proteinExistence type="predicted"/>
<dbReference type="AlphaFoldDB" id="A0AA88H3T6"/>
<dbReference type="RefSeq" id="XP_044555225.1">
    <property type="nucleotide sequence ID" value="XM_044696769.1"/>
</dbReference>
<comment type="caution">
    <text evidence="2">The sequence shown here is derived from an EMBL/GenBank/DDBJ whole genome shotgun (WGS) entry which is preliminary data.</text>
</comment>
<feature type="compositionally biased region" description="Basic and acidic residues" evidence="1">
    <location>
        <begin position="643"/>
        <end position="662"/>
    </location>
</feature>
<keyword evidence="3" id="KW-1185">Reference proteome</keyword>
<evidence type="ECO:0000313" key="3">
    <source>
        <dbReference type="Proteomes" id="UP000816034"/>
    </source>
</evidence>
<sequence>MHQRELSRHYGNTNNHTLWFIIFSHSYTRFQFICTWLREKLEPIRYGLPKLSSLYFASPYFKEGMKCCDGQYLEDILGSNPFSYGSLDVANDKNSLLKPSQICEQVTNSFHGNHNCVMIIMDEDPDQDLDQGILDAIVLMQGLREKAELYGVFLRSMHSPLWEICWNYNYFTSMCLKSNLKRIEYMFHAFGNGTSRNLFQRHEVKTKFKINLPITNVATLQIQLKSEQPSRQVKIQILGNEMFQGMTTTKHVHDNALFELDLVLKTPSRKDEFLRYILWDSTSNIILDEGQLRFRVCDMVSEFVYHCLKDRPLKMGIISNCNEMDLFVNGLYTLIDHVTDEKPNKNQQLSLITNPCLLNEGVQEYSCRNVTLVCYETQFNDESLQLDSIIENVDIIVFYASAYRYLYYSKRILEACRLHSKPCTIALHHDIIRDEREENEILKHHAIEIPETIQQYDGESTCTDFQLDVSLLPVVEGTVKQVFQKQQQQQHNGFITNLGMVESSPLQITKSPKHPQLLYVIHSSPSSKSQPKRTKSCPCCYAQNHLDCPHSTDISTFLGYTRNEPYPVFRTIREGLFDLTQEQWQELLNDFESFQKRFIQSTNGKEAYKRKRFQQLLMKFLNDAFVKQRIDFQLSEKDIERMEKKPQQGGKMHLDDKRDIKRSPQQAMMEEEVNEENYQEENEEFQQDEDALIGDCNSEASENEVEDTLDSPPQLHAENMQEVDDDVIFVKVGMRESSGSTNLQAQQASKCLTFKITLTTANGTQFFHPELNLDSMTCLDTLKKTLLEECGINTAHSWNQYSLEYKRGHERSCLSSDQLVRSMVKYIRSQHEKNNGDYEPEIEMKVRVHPVISFPRLYSQQTFTHEVIKN</sequence>
<gene>
    <name evidence="2" type="ORF">C9374_006862</name>
</gene>
<protein>
    <submittedName>
        <fullName evidence="2">Uncharacterized protein</fullName>
    </submittedName>
</protein>
<dbReference type="EMBL" id="PYSW02000002">
    <property type="protein sequence ID" value="KAG2393331.1"/>
    <property type="molecule type" value="Genomic_DNA"/>
</dbReference>
<name>A0AA88H3T6_NAELO</name>
<evidence type="ECO:0000313" key="2">
    <source>
        <dbReference type="EMBL" id="KAG2393331.1"/>
    </source>
</evidence>
<dbReference type="GeneID" id="68099316"/>
<organism evidence="2 3">
    <name type="scientific">Naegleria lovaniensis</name>
    <name type="common">Amoeba</name>
    <dbReference type="NCBI Taxonomy" id="51637"/>
    <lineage>
        <taxon>Eukaryota</taxon>
        <taxon>Discoba</taxon>
        <taxon>Heterolobosea</taxon>
        <taxon>Tetramitia</taxon>
        <taxon>Eutetramitia</taxon>
        <taxon>Vahlkampfiidae</taxon>
        <taxon>Naegleria</taxon>
    </lineage>
</organism>
<accession>A0AA88H3T6</accession>
<evidence type="ECO:0000256" key="1">
    <source>
        <dbReference type="SAM" id="MobiDB-lite"/>
    </source>
</evidence>
<dbReference type="Proteomes" id="UP000816034">
    <property type="component" value="Unassembled WGS sequence"/>
</dbReference>
<reference evidence="2 3" key="1">
    <citation type="journal article" date="2018" name="BMC Genomics">
        <title>The genome of Naegleria lovaniensis, the basis for a comparative approach to unravel pathogenicity factors of the human pathogenic amoeba N. fowleri.</title>
        <authorList>
            <person name="Liechti N."/>
            <person name="Schurch N."/>
            <person name="Bruggmann R."/>
            <person name="Wittwer M."/>
        </authorList>
    </citation>
    <scope>NUCLEOTIDE SEQUENCE [LARGE SCALE GENOMIC DNA]</scope>
    <source>
        <strain evidence="2 3">ATCC 30569</strain>
    </source>
</reference>
<feature type="region of interest" description="Disordered" evidence="1">
    <location>
        <begin position="643"/>
        <end position="663"/>
    </location>
</feature>